<keyword evidence="1" id="KW-0812">Transmembrane</keyword>
<dbReference type="OrthoDB" id="8558006at2"/>
<sequence length="412" mass="42793">MSPQPSLSPAQDAAADGDRIARRNAAILAAAQALGGATASIVIATGSLTAASLLPEAPGLATLPISCMILGTAIGTLPAGAVMKRVGRRTGFLGGSVLGFLASLLAAWAILSGSFWLFTMACALAGTVTAFVQQFRFAAADTASDAFRPKAISWVMAGGVFSGIIGPQTVIFTKDLFAPVLFAGTYAALGGLFMLMGVILTFLKVPPVRAKTVADVQARPLGVILRQPSFIAAAVCGICSYALMSLVMTATPLAMIGCGLSETDAALAIQWHVLAMFSPSFFTGTLIARFGERTIVLTGLALLCGCSVIALMGLEVAHFWSALILLGIGWNFGFVGATSMLTRCYRPAERATVQSFNDFLVFGFVALASFSSGALLHSFGWATVNLLVFPLVLVCMILMFVLARGTREPALS</sequence>
<proteinExistence type="predicted"/>
<evidence type="ECO:0000259" key="4">
    <source>
        <dbReference type="PROSITE" id="PS50850"/>
    </source>
</evidence>
<reference evidence="6" key="1">
    <citation type="submission" date="2015-08" db="EMBL/GenBank/DDBJ databases">
        <authorList>
            <person name="Varghese N."/>
        </authorList>
    </citation>
    <scope>NUCLEOTIDE SEQUENCE [LARGE SCALE GENOMIC DNA]</scope>
    <source>
        <strain evidence="6">DSM 23407</strain>
    </source>
</reference>
<evidence type="ECO:0000313" key="6">
    <source>
        <dbReference type="Proteomes" id="UP000183900"/>
    </source>
</evidence>
<dbReference type="RefSeq" id="WP_055456986.1">
    <property type="nucleotide sequence ID" value="NZ_CYHE01000018.1"/>
</dbReference>
<evidence type="ECO:0000313" key="5">
    <source>
        <dbReference type="EMBL" id="CUB00357.1"/>
    </source>
</evidence>
<dbReference type="InterPro" id="IPR011701">
    <property type="entry name" value="MFS"/>
</dbReference>
<evidence type="ECO:0000256" key="1">
    <source>
        <dbReference type="ARBA" id="ARBA00022692"/>
    </source>
</evidence>
<dbReference type="AlphaFoldDB" id="A0A0K6IAK0"/>
<dbReference type="SUPFAM" id="SSF103473">
    <property type="entry name" value="MFS general substrate transporter"/>
    <property type="match status" value="1"/>
</dbReference>
<organism evidence="5 6">
    <name type="scientific">Pannonibacter indicus</name>
    <dbReference type="NCBI Taxonomy" id="466044"/>
    <lineage>
        <taxon>Bacteria</taxon>
        <taxon>Pseudomonadati</taxon>
        <taxon>Pseudomonadota</taxon>
        <taxon>Alphaproteobacteria</taxon>
        <taxon>Hyphomicrobiales</taxon>
        <taxon>Stappiaceae</taxon>
        <taxon>Pannonibacter</taxon>
    </lineage>
</organism>
<accession>A0A0K6IAK0</accession>
<dbReference type="InterPro" id="IPR020846">
    <property type="entry name" value="MFS_dom"/>
</dbReference>
<feature type="domain" description="Major facilitator superfamily (MFS) profile" evidence="4">
    <location>
        <begin position="229"/>
        <end position="412"/>
    </location>
</feature>
<dbReference type="PANTHER" id="PTHR23534">
    <property type="entry name" value="MFS PERMEASE"/>
    <property type="match status" value="1"/>
</dbReference>
<keyword evidence="2" id="KW-1133">Transmembrane helix</keyword>
<gene>
    <name evidence="5" type="ORF">Ga0061067_11822</name>
</gene>
<keyword evidence="3" id="KW-0472">Membrane</keyword>
<dbReference type="InterPro" id="IPR036259">
    <property type="entry name" value="MFS_trans_sf"/>
</dbReference>
<keyword evidence="6" id="KW-1185">Reference proteome</keyword>
<evidence type="ECO:0000256" key="2">
    <source>
        <dbReference type="ARBA" id="ARBA00022989"/>
    </source>
</evidence>
<name>A0A0K6IAK0_9HYPH</name>
<dbReference type="PANTHER" id="PTHR23534:SF1">
    <property type="entry name" value="MAJOR FACILITATOR SUPERFAMILY PROTEIN"/>
    <property type="match status" value="1"/>
</dbReference>
<dbReference type="Proteomes" id="UP000183900">
    <property type="component" value="Unassembled WGS sequence"/>
</dbReference>
<dbReference type="PROSITE" id="PS50850">
    <property type="entry name" value="MFS"/>
    <property type="match status" value="1"/>
</dbReference>
<protein>
    <submittedName>
        <fullName evidence="5">Predicted arabinose efflux permease, MFS family</fullName>
    </submittedName>
</protein>
<dbReference type="Gene3D" id="1.20.1250.20">
    <property type="entry name" value="MFS general substrate transporter like domains"/>
    <property type="match status" value="1"/>
</dbReference>
<dbReference type="EMBL" id="CYHE01000018">
    <property type="protein sequence ID" value="CUB00357.1"/>
    <property type="molecule type" value="Genomic_DNA"/>
</dbReference>
<evidence type="ECO:0000256" key="3">
    <source>
        <dbReference type="ARBA" id="ARBA00023136"/>
    </source>
</evidence>
<dbReference type="GO" id="GO:0022857">
    <property type="term" value="F:transmembrane transporter activity"/>
    <property type="evidence" value="ECO:0007669"/>
    <property type="project" value="InterPro"/>
</dbReference>
<dbReference type="Pfam" id="PF07690">
    <property type="entry name" value="MFS_1"/>
    <property type="match status" value="1"/>
</dbReference>